<dbReference type="PANTHER" id="PTHR10334">
    <property type="entry name" value="CYSTEINE-RICH SECRETORY PROTEIN-RELATED"/>
    <property type="match status" value="1"/>
</dbReference>
<dbReference type="KEGG" id="cre:CHLRE_01g011630v5"/>
<organism evidence="3 4">
    <name type="scientific">Chlamydomonas reinhardtii</name>
    <name type="common">Chlamydomonas smithii</name>
    <dbReference type="NCBI Taxonomy" id="3055"/>
    <lineage>
        <taxon>Eukaryota</taxon>
        <taxon>Viridiplantae</taxon>
        <taxon>Chlorophyta</taxon>
        <taxon>core chlorophytes</taxon>
        <taxon>Chlorophyceae</taxon>
        <taxon>CS clade</taxon>
        <taxon>Chlamydomonadales</taxon>
        <taxon>Chlamydomonadaceae</taxon>
        <taxon>Chlamydomonas</taxon>
    </lineage>
</organism>
<dbReference type="SUPFAM" id="SSF55797">
    <property type="entry name" value="PR-1-like"/>
    <property type="match status" value="1"/>
</dbReference>
<accession>A0A2K3E5J1</accession>
<dbReference type="Proteomes" id="UP000006906">
    <property type="component" value="Chromosome 1"/>
</dbReference>
<dbReference type="FunCoup" id="A0A2K3E5J1">
    <property type="interactions" value="224"/>
</dbReference>
<dbReference type="CDD" id="cd05382">
    <property type="entry name" value="CAP_GAPR1-like"/>
    <property type="match status" value="1"/>
</dbReference>
<dbReference type="InParanoid" id="A0A2K3E5J1"/>
<evidence type="ECO:0000313" key="4">
    <source>
        <dbReference type="Proteomes" id="UP000006906"/>
    </source>
</evidence>
<dbReference type="SMART" id="SM00198">
    <property type="entry name" value="SCP"/>
    <property type="match status" value="1"/>
</dbReference>
<dbReference type="RefSeq" id="XP_042928228.1">
    <property type="nucleotide sequence ID" value="XM_043058314.1"/>
</dbReference>
<reference evidence="3 4" key="1">
    <citation type="journal article" date="2007" name="Science">
        <title>The Chlamydomonas genome reveals the evolution of key animal and plant functions.</title>
        <authorList>
            <person name="Merchant S.S."/>
            <person name="Prochnik S.E."/>
            <person name="Vallon O."/>
            <person name="Harris E.H."/>
            <person name="Karpowicz S.J."/>
            <person name="Witman G.B."/>
            <person name="Terry A."/>
            <person name="Salamov A."/>
            <person name="Fritz-Laylin L.K."/>
            <person name="Marechal-Drouard L."/>
            <person name="Marshall W.F."/>
            <person name="Qu L.H."/>
            <person name="Nelson D.R."/>
            <person name="Sanderfoot A.A."/>
            <person name="Spalding M.H."/>
            <person name="Kapitonov V.V."/>
            <person name="Ren Q."/>
            <person name="Ferris P."/>
            <person name="Lindquist E."/>
            <person name="Shapiro H."/>
            <person name="Lucas S.M."/>
            <person name="Grimwood J."/>
            <person name="Schmutz J."/>
            <person name="Cardol P."/>
            <person name="Cerutti H."/>
            <person name="Chanfreau G."/>
            <person name="Chen C.L."/>
            <person name="Cognat V."/>
            <person name="Croft M.T."/>
            <person name="Dent R."/>
            <person name="Dutcher S."/>
            <person name="Fernandez E."/>
            <person name="Fukuzawa H."/>
            <person name="Gonzalez-Ballester D."/>
            <person name="Gonzalez-Halphen D."/>
            <person name="Hallmann A."/>
            <person name="Hanikenne M."/>
            <person name="Hippler M."/>
            <person name="Inwood W."/>
            <person name="Jabbari K."/>
            <person name="Kalanon M."/>
            <person name="Kuras R."/>
            <person name="Lefebvre P.A."/>
            <person name="Lemaire S.D."/>
            <person name="Lobanov A.V."/>
            <person name="Lohr M."/>
            <person name="Manuell A."/>
            <person name="Meier I."/>
            <person name="Mets L."/>
            <person name="Mittag M."/>
            <person name="Mittelmeier T."/>
            <person name="Moroney J.V."/>
            <person name="Moseley J."/>
            <person name="Napoli C."/>
            <person name="Nedelcu A.M."/>
            <person name="Niyogi K."/>
            <person name="Novoselov S.V."/>
            <person name="Paulsen I.T."/>
            <person name="Pazour G."/>
            <person name="Purton S."/>
            <person name="Ral J.P."/>
            <person name="Riano-Pachon D.M."/>
            <person name="Riekhof W."/>
            <person name="Rymarquis L."/>
            <person name="Schroda M."/>
            <person name="Stern D."/>
            <person name="Umen J."/>
            <person name="Willows R."/>
            <person name="Wilson N."/>
            <person name="Zimmer S.L."/>
            <person name="Allmer J."/>
            <person name="Balk J."/>
            <person name="Bisova K."/>
            <person name="Chen C.J."/>
            <person name="Elias M."/>
            <person name="Gendler K."/>
            <person name="Hauser C."/>
            <person name="Lamb M.R."/>
            <person name="Ledford H."/>
            <person name="Long J.C."/>
            <person name="Minagawa J."/>
            <person name="Page M.D."/>
            <person name="Pan J."/>
            <person name="Pootakham W."/>
            <person name="Roje S."/>
            <person name="Rose A."/>
            <person name="Stahlberg E."/>
            <person name="Terauchi A.M."/>
            <person name="Yang P."/>
            <person name="Ball S."/>
            <person name="Bowler C."/>
            <person name="Dieckmann C.L."/>
            <person name="Gladyshev V.N."/>
            <person name="Green P."/>
            <person name="Jorgensen R."/>
            <person name="Mayfield S."/>
            <person name="Mueller-Roeber B."/>
            <person name="Rajamani S."/>
            <person name="Sayre R.T."/>
            <person name="Brokstein P."/>
            <person name="Dubchak I."/>
            <person name="Goodstein D."/>
            <person name="Hornick L."/>
            <person name="Huang Y.W."/>
            <person name="Jhaveri J."/>
            <person name="Luo Y."/>
            <person name="Martinez D."/>
            <person name="Ngau W.C."/>
            <person name="Otillar B."/>
            <person name="Poliakov A."/>
            <person name="Porter A."/>
            <person name="Szajkowski L."/>
            <person name="Werner G."/>
            <person name="Zhou K."/>
            <person name="Grigoriev I.V."/>
            <person name="Rokhsar D.S."/>
            <person name="Grossman A.R."/>
        </authorList>
    </citation>
    <scope>NUCLEOTIDE SEQUENCE [LARGE SCALE GENOMIC DNA]</scope>
    <source>
        <strain evidence="4">CC-503</strain>
    </source>
</reference>
<name>A0A2K3E5J1_CHLRE</name>
<keyword evidence="4" id="KW-1185">Reference proteome</keyword>
<dbReference type="FunFam" id="3.40.33.10:FF:000032">
    <property type="entry name" value="Predicted extracellular protein"/>
    <property type="match status" value="1"/>
</dbReference>
<feature type="compositionally biased region" description="Low complexity" evidence="1">
    <location>
        <begin position="44"/>
        <end position="68"/>
    </location>
</feature>
<evidence type="ECO:0000259" key="2">
    <source>
        <dbReference type="SMART" id="SM00198"/>
    </source>
</evidence>
<dbReference type="PRINTS" id="PR00837">
    <property type="entry name" value="V5TPXLIKE"/>
</dbReference>
<proteinExistence type="predicted"/>
<dbReference type="EMBL" id="CM008962">
    <property type="protein sequence ID" value="PNW88036.1"/>
    <property type="molecule type" value="Genomic_DNA"/>
</dbReference>
<dbReference type="Gene3D" id="3.40.33.10">
    <property type="entry name" value="CAP"/>
    <property type="match status" value="1"/>
</dbReference>
<feature type="domain" description="SCP" evidence="2">
    <location>
        <begin position="120"/>
        <end position="267"/>
    </location>
</feature>
<protein>
    <recommendedName>
        <fullName evidence="2">SCP domain-containing protein</fullName>
    </recommendedName>
</protein>
<dbReference type="Pfam" id="PF00188">
    <property type="entry name" value="CAP"/>
    <property type="match status" value="1"/>
</dbReference>
<dbReference type="Gramene" id="PNW88036">
    <property type="protein sequence ID" value="PNW88036"/>
    <property type="gene ID" value="CHLRE_01g011630v5"/>
</dbReference>
<dbReference type="GO" id="GO:0005615">
    <property type="term" value="C:extracellular space"/>
    <property type="evidence" value="ECO:0000318"/>
    <property type="project" value="GO_Central"/>
</dbReference>
<dbReference type="AlphaFoldDB" id="A0A2K3E5J1"/>
<dbReference type="InterPro" id="IPR014044">
    <property type="entry name" value="CAP_dom"/>
</dbReference>
<evidence type="ECO:0000256" key="1">
    <source>
        <dbReference type="SAM" id="MobiDB-lite"/>
    </source>
</evidence>
<evidence type="ECO:0000313" key="3">
    <source>
        <dbReference type="EMBL" id="PNW88036.1"/>
    </source>
</evidence>
<sequence>MRTGRASGFARPCFPPGARSHRARQPPVTPGRVQSTQPPPAAPAAPAAPATAPAAPAASAEAPATATPSSPPSPPESTIGQAVASASPSASPAAAAATFTQPTVACAAGGGTVLSGGDCSDAQAVFDSTNMYRSWHQAPPLTWSVTLAAAAQSYALQLASQKCALIHSGAGPENLMSTLRYPKPDASCNVAVNAWYQEVNYYNFSAPQPFVDNWPKGIGHFTALVWNAATKFGCGMARADVPMNVPGGVAGCKVVVCRYGDVANVASNMEFLKNVKPRV</sequence>
<dbReference type="InterPro" id="IPR001283">
    <property type="entry name" value="CRISP-related"/>
</dbReference>
<gene>
    <name evidence="3" type="ORF">CHLRE_01g011630v5</name>
</gene>
<dbReference type="GeneID" id="5715035"/>
<dbReference type="InterPro" id="IPR035940">
    <property type="entry name" value="CAP_sf"/>
</dbReference>
<dbReference type="ExpressionAtlas" id="A0A2K3E5J1">
    <property type="expression patterns" value="baseline and differential"/>
</dbReference>
<dbReference type="InterPro" id="IPR034113">
    <property type="entry name" value="SCP_GAPR1-like"/>
</dbReference>
<dbReference type="OrthoDB" id="337038at2759"/>
<feature type="region of interest" description="Disordered" evidence="1">
    <location>
        <begin position="1"/>
        <end position="86"/>
    </location>
</feature>